<dbReference type="SMART" id="SM00052">
    <property type="entry name" value="EAL"/>
    <property type="match status" value="1"/>
</dbReference>
<dbReference type="NCBIfam" id="TIGR00254">
    <property type="entry name" value="GGDEF"/>
    <property type="match status" value="1"/>
</dbReference>
<dbReference type="InterPro" id="IPR029787">
    <property type="entry name" value="Nucleotide_cyclase"/>
</dbReference>
<evidence type="ECO:0000313" key="3">
    <source>
        <dbReference type="EMBL" id="KFE63243.1"/>
    </source>
</evidence>
<dbReference type="CDD" id="cd01949">
    <property type="entry name" value="GGDEF"/>
    <property type="match status" value="1"/>
</dbReference>
<dbReference type="PANTHER" id="PTHR33121:SF76">
    <property type="entry name" value="SIGNALING PROTEIN"/>
    <property type="match status" value="1"/>
</dbReference>
<dbReference type="SMART" id="SM00267">
    <property type="entry name" value="GGDEF"/>
    <property type="match status" value="1"/>
</dbReference>
<dbReference type="Pfam" id="PF00563">
    <property type="entry name" value="EAL"/>
    <property type="match status" value="1"/>
</dbReference>
<dbReference type="EMBL" id="JMCB01000018">
    <property type="protein sequence ID" value="KFE63243.1"/>
    <property type="molecule type" value="Genomic_DNA"/>
</dbReference>
<dbReference type="PATRIC" id="fig|394096.3.peg.7163"/>
<dbReference type="InterPro" id="IPR001633">
    <property type="entry name" value="EAL_dom"/>
</dbReference>
<dbReference type="PROSITE" id="PS50883">
    <property type="entry name" value="EAL"/>
    <property type="match status" value="1"/>
</dbReference>
<dbReference type="PANTHER" id="PTHR33121">
    <property type="entry name" value="CYCLIC DI-GMP PHOSPHODIESTERASE PDEF"/>
    <property type="match status" value="1"/>
</dbReference>
<accession>A0A085W6D0</accession>
<dbReference type="AlphaFoldDB" id="A0A085W6D0"/>
<dbReference type="InterPro" id="IPR043128">
    <property type="entry name" value="Rev_trsase/Diguanyl_cyclase"/>
</dbReference>
<feature type="domain" description="GGDEF" evidence="2">
    <location>
        <begin position="422"/>
        <end position="579"/>
    </location>
</feature>
<evidence type="ECO:0000259" key="1">
    <source>
        <dbReference type="PROSITE" id="PS50883"/>
    </source>
</evidence>
<feature type="domain" description="EAL" evidence="1">
    <location>
        <begin position="7"/>
        <end position="261"/>
    </location>
</feature>
<dbReference type="Proteomes" id="UP000028725">
    <property type="component" value="Unassembled WGS sequence"/>
</dbReference>
<evidence type="ECO:0000259" key="2">
    <source>
        <dbReference type="PROSITE" id="PS50887"/>
    </source>
</evidence>
<dbReference type="GO" id="GO:0071111">
    <property type="term" value="F:cyclic-guanylate-specific phosphodiesterase activity"/>
    <property type="evidence" value="ECO:0007669"/>
    <property type="project" value="InterPro"/>
</dbReference>
<dbReference type="CDD" id="cd01948">
    <property type="entry name" value="EAL"/>
    <property type="match status" value="1"/>
</dbReference>
<gene>
    <name evidence="3" type="ORF">DB31_2836</name>
</gene>
<dbReference type="PROSITE" id="PS50887">
    <property type="entry name" value="GGDEF"/>
    <property type="match status" value="1"/>
</dbReference>
<dbReference type="Gene3D" id="3.20.20.450">
    <property type="entry name" value="EAL domain"/>
    <property type="match status" value="1"/>
</dbReference>
<dbReference type="Pfam" id="PF00990">
    <property type="entry name" value="GGDEF"/>
    <property type="match status" value="1"/>
</dbReference>
<organism evidence="3 4">
    <name type="scientific">Hyalangium minutum</name>
    <dbReference type="NCBI Taxonomy" id="394096"/>
    <lineage>
        <taxon>Bacteria</taxon>
        <taxon>Pseudomonadati</taxon>
        <taxon>Myxococcota</taxon>
        <taxon>Myxococcia</taxon>
        <taxon>Myxococcales</taxon>
        <taxon>Cystobacterineae</taxon>
        <taxon>Archangiaceae</taxon>
        <taxon>Hyalangium</taxon>
    </lineage>
</organism>
<reference evidence="3 4" key="1">
    <citation type="submission" date="2014-04" db="EMBL/GenBank/DDBJ databases">
        <title>Genome assembly of Hyalangium minutum DSM 14724.</title>
        <authorList>
            <person name="Sharma G."/>
            <person name="Subramanian S."/>
        </authorList>
    </citation>
    <scope>NUCLEOTIDE SEQUENCE [LARGE SCALE GENOMIC DNA]</scope>
    <source>
        <strain evidence="3 4">DSM 14724</strain>
    </source>
</reference>
<dbReference type="SUPFAM" id="SSF55073">
    <property type="entry name" value="Nucleotide cyclase"/>
    <property type="match status" value="1"/>
</dbReference>
<comment type="caution">
    <text evidence="3">The sequence shown here is derived from an EMBL/GenBank/DDBJ whole genome shotgun (WGS) entry which is preliminary data.</text>
</comment>
<keyword evidence="4" id="KW-1185">Reference proteome</keyword>
<dbReference type="InterPro" id="IPR050706">
    <property type="entry name" value="Cyclic-di-GMP_PDE-like"/>
</dbReference>
<dbReference type="Gene3D" id="3.30.70.270">
    <property type="match status" value="1"/>
</dbReference>
<dbReference type="SUPFAM" id="SSF141868">
    <property type="entry name" value="EAL domain-like"/>
    <property type="match status" value="1"/>
</dbReference>
<dbReference type="STRING" id="394096.DB31_2836"/>
<dbReference type="InterPro" id="IPR000160">
    <property type="entry name" value="GGDEF_dom"/>
</dbReference>
<protein>
    <submittedName>
        <fullName evidence="3">EAL domain protein</fullName>
    </submittedName>
</protein>
<proteinExistence type="predicted"/>
<name>A0A085W6D0_9BACT</name>
<sequence>MSMSHSSISGAAEPPAWLWNGEEPRIISAFQPIVDLMTGEPIGFEVLSRGMDPVQAAHMLFSKARVEGVTFELERACWTAAVRQIALLPLEAKRVPFFFNVGPEVLSDPRFHDGSVLELLARYGVSPRQIVLEITETSTFADSEQLRQITRQCIGHGFGIALDDFGAGHSGLVTLVHSAPQFIKLDQALVRDIHRHGYKQHLVKSLVAFASSVDSTLIAEGIETWDEMNVLLRLGIRHAQGFLVARPASQPPRPSEEFQRHRREALRALHYQKDEDDETVGGIVIRRLCLDAGTKTEELDQLFRRTPGLDHVVLLAGDRPHALVMRHRSELTANERPLVVEDTLKIPALARAALGRAPESLYEPVVVTNAQGRFLGTVTMKQLIARATDLEVHATTGAHPLTQLPGNRMIERWIRQALRGSSGFTVIYADLDRLKEYNERHGFPRGDQLLRLTARVLSESLHLLPSGSHLGHVGGDDFVLVCPGEVNPEALEALCQRFDEEKRALFDPGELERGFFEATDRKGNRVQVPLVTLSLAVLDSRRMGGTVHPASLSGLAASLKKKVKEQAATSRTSAFMFERRAQV</sequence>
<evidence type="ECO:0000313" key="4">
    <source>
        <dbReference type="Proteomes" id="UP000028725"/>
    </source>
</evidence>
<dbReference type="InterPro" id="IPR035919">
    <property type="entry name" value="EAL_sf"/>
</dbReference>